<keyword evidence="2" id="KW-1185">Reference proteome</keyword>
<evidence type="ECO:0000313" key="2">
    <source>
        <dbReference type="Proteomes" id="UP000054477"/>
    </source>
</evidence>
<protein>
    <submittedName>
        <fullName evidence="1">Uncharacterized protein</fullName>
    </submittedName>
</protein>
<proteinExistence type="predicted"/>
<gene>
    <name evidence="1" type="ORF">K443DRAFT_680068</name>
</gene>
<sequence length="51" mass="5654">MTAIDEAKESELPLQTPDLRQMIIDASHQTSSIESQMVIGSVKWTSRLALP</sequence>
<reference evidence="2" key="2">
    <citation type="submission" date="2015-01" db="EMBL/GenBank/DDBJ databases">
        <title>Evolutionary Origins and Diversification of the Mycorrhizal Mutualists.</title>
        <authorList>
            <consortium name="DOE Joint Genome Institute"/>
            <consortium name="Mycorrhizal Genomics Consortium"/>
            <person name="Kohler A."/>
            <person name="Kuo A."/>
            <person name="Nagy L.G."/>
            <person name="Floudas D."/>
            <person name="Copeland A."/>
            <person name="Barry K.W."/>
            <person name="Cichocki N."/>
            <person name="Veneault-Fourrey C."/>
            <person name="LaButti K."/>
            <person name="Lindquist E.A."/>
            <person name="Lipzen A."/>
            <person name="Lundell T."/>
            <person name="Morin E."/>
            <person name="Murat C."/>
            <person name="Riley R."/>
            <person name="Ohm R."/>
            <person name="Sun H."/>
            <person name="Tunlid A."/>
            <person name="Henrissat B."/>
            <person name="Grigoriev I.V."/>
            <person name="Hibbett D.S."/>
            <person name="Martin F."/>
        </authorList>
    </citation>
    <scope>NUCLEOTIDE SEQUENCE [LARGE SCALE GENOMIC DNA]</scope>
    <source>
        <strain evidence="2">LaAM-08-1</strain>
    </source>
</reference>
<organism evidence="1 2">
    <name type="scientific">Laccaria amethystina LaAM-08-1</name>
    <dbReference type="NCBI Taxonomy" id="1095629"/>
    <lineage>
        <taxon>Eukaryota</taxon>
        <taxon>Fungi</taxon>
        <taxon>Dikarya</taxon>
        <taxon>Basidiomycota</taxon>
        <taxon>Agaricomycotina</taxon>
        <taxon>Agaricomycetes</taxon>
        <taxon>Agaricomycetidae</taxon>
        <taxon>Agaricales</taxon>
        <taxon>Agaricineae</taxon>
        <taxon>Hydnangiaceae</taxon>
        <taxon>Laccaria</taxon>
    </lineage>
</organism>
<dbReference type="HOGENOM" id="CLU_3106707_0_0_1"/>
<name>A0A0C9XCP4_9AGAR</name>
<dbReference type="Proteomes" id="UP000054477">
    <property type="component" value="Unassembled WGS sequence"/>
</dbReference>
<reference evidence="1 2" key="1">
    <citation type="submission" date="2014-04" db="EMBL/GenBank/DDBJ databases">
        <authorList>
            <consortium name="DOE Joint Genome Institute"/>
            <person name="Kuo A."/>
            <person name="Kohler A."/>
            <person name="Nagy L.G."/>
            <person name="Floudas D."/>
            <person name="Copeland A."/>
            <person name="Barry K.W."/>
            <person name="Cichocki N."/>
            <person name="Veneault-Fourrey C."/>
            <person name="LaButti K."/>
            <person name="Lindquist E.A."/>
            <person name="Lipzen A."/>
            <person name="Lundell T."/>
            <person name="Morin E."/>
            <person name="Murat C."/>
            <person name="Sun H."/>
            <person name="Tunlid A."/>
            <person name="Henrissat B."/>
            <person name="Grigoriev I.V."/>
            <person name="Hibbett D.S."/>
            <person name="Martin F."/>
            <person name="Nordberg H.P."/>
            <person name="Cantor M.N."/>
            <person name="Hua S.X."/>
        </authorList>
    </citation>
    <scope>NUCLEOTIDE SEQUENCE [LARGE SCALE GENOMIC DNA]</scope>
    <source>
        <strain evidence="1 2">LaAM-08-1</strain>
    </source>
</reference>
<dbReference type="EMBL" id="KN838649">
    <property type="protein sequence ID" value="KIJ99333.1"/>
    <property type="molecule type" value="Genomic_DNA"/>
</dbReference>
<evidence type="ECO:0000313" key="1">
    <source>
        <dbReference type="EMBL" id="KIJ99333.1"/>
    </source>
</evidence>
<dbReference type="AlphaFoldDB" id="A0A0C9XCP4"/>
<accession>A0A0C9XCP4</accession>